<proteinExistence type="predicted"/>
<dbReference type="AlphaFoldDB" id="W2TAG9"/>
<evidence type="ECO:0000313" key="3">
    <source>
        <dbReference type="Proteomes" id="UP000053676"/>
    </source>
</evidence>
<organism evidence="2 3">
    <name type="scientific">Necator americanus</name>
    <name type="common">Human hookworm</name>
    <dbReference type="NCBI Taxonomy" id="51031"/>
    <lineage>
        <taxon>Eukaryota</taxon>
        <taxon>Metazoa</taxon>
        <taxon>Ecdysozoa</taxon>
        <taxon>Nematoda</taxon>
        <taxon>Chromadorea</taxon>
        <taxon>Rhabditida</taxon>
        <taxon>Rhabditina</taxon>
        <taxon>Rhabditomorpha</taxon>
        <taxon>Strongyloidea</taxon>
        <taxon>Ancylostomatidae</taxon>
        <taxon>Bunostominae</taxon>
        <taxon>Necator</taxon>
    </lineage>
</organism>
<keyword evidence="3" id="KW-1185">Reference proteome</keyword>
<evidence type="ECO:0000256" key="1">
    <source>
        <dbReference type="SAM" id="MobiDB-lite"/>
    </source>
</evidence>
<name>W2TAG9_NECAM</name>
<feature type="region of interest" description="Disordered" evidence="1">
    <location>
        <begin position="1"/>
        <end position="33"/>
    </location>
</feature>
<dbReference type="EMBL" id="KI659838">
    <property type="protein sequence ID" value="ETN78589.1"/>
    <property type="molecule type" value="Genomic_DNA"/>
</dbReference>
<protein>
    <submittedName>
        <fullName evidence="2">Uncharacterized protein</fullName>
    </submittedName>
</protein>
<dbReference type="KEGG" id="nai:NECAME_10250"/>
<accession>W2TAG9</accession>
<dbReference type="Proteomes" id="UP000053676">
    <property type="component" value="Unassembled WGS sequence"/>
</dbReference>
<feature type="compositionally biased region" description="Low complexity" evidence="1">
    <location>
        <begin position="15"/>
        <end position="26"/>
    </location>
</feature>
<reference evidence="3" key="1">
    <citation type="journal article" date="2014" name="Nat. Genet.">
        <title>Genome of the human hookworm Necator americanus.</title>
        <authorList>
            <person name="Tang Y.T."/>
            <person name="Gao X."/>
            <person name="Rosa B.A."/>
            <person name="Abubucker S."/>
            <person name="Hallsworth-Pepin K."/>
            <person name="Martin J."/>
            <person name="Tyagi R."/>
            <person name="Heizer E."/>
            <person name="Zhang X."/>
            <person name="Bhonagiri-Palsikar V."/>
            <person name="Minx P."/>
            <person name="Warren W.C."/>
            <person name="Wang Q."/>
            <person name="Zhan B."/>
            <person name="Hotez P.J."/>
            <person name="Sternberg P.W."/>
            <person name="Dougall A."/>
            <person name="Gaze S.T."/>
            <person name="Mulvenna J."/>
            <person name="Sotillo J."/>
            <person name="Ranganathan S."/>
            <person name="Rabelo E.M."/>
            <person name="Wilson R.K."/>
            <person name="Felgner P.L."/>
            <person name="Bethony J."/>
            <person name="Hawdon J.M."/>
            <person name="Gasser R.B."/>
            <person name="Loukas A."/>
            <person name="Mitreva M."/>
        </authorList>
    </citation>
    <scope>NUCLEOTIDE SEQUENCE [LARGE SCALE GENOMIC DNA]</scope>
</reference>
<evidence type="ECO:0000313" key="2">
    <source>
        <dbReference type="EMBL" id="ETN78589.1"/>
    </source>
</evidence>
<gene>
    <name evidence="2" type="ORF">NECAME_10250</name>
</gene>
<sequence>MVRYTVRRSREEPQTPNSTTNPLTNNESEDDSESLHYSQIHNFILRELPNGYVKKVFHTTIIDFCEPYHGEGELIAFTVVPPKQGISFPKTANPCRVGCTAWSPTDPNYFWEIS</sequence>